<protein>
    <submittedName>
        <fullName evidence="7">MurR/RpiR family transcriptional regulator</fullName>
    </submittedName>
</protein>
<dbReference type="SUPFAM" id="SSF46689">
    <property type="entry name" value="Homeodomain-like"/>
    <property type="match status" value="1"/>
</dbReference>
<dbReference type="Gene3D" id="1.10.10.10">
    <property type="entry name" value="Winged helix-like DNA-binding domain superfamily/Winged helix DNA-binding domain"/>
    <property type="match status" value="1"/>
</dbReference>
<dbReference type="GO" id="GO:0003700">
    <property type="term" value="F:DNA-binding transcription factor activity"/>
    <property type="evidence" value="ECO:0007669"/>
    <property type="project" value="InterPro"/>
</dbReference>
<evidence type="ECO:0000259" key="6">
    <source>
        <dbReference type="PROSITE" id="PS51464"/>
    </source>
</evidence>
<dbReference type="GO" id="GO:0097367">
    <property type="term" value="F:carbohydrate derivative binding"/>
    <property type="evidence" value="ECO:0007669"/>
    <property type="project" value="InterPro"/>
</dbReference>
<dbReference type="PANTHER" id="PTHR30514">
    <property type="entry name" value="GLUCOKINASE"/>
    <property type="match status" value="1"/>
</dbReference>
<dbReference type="InterPro" id="IPR000281">
    <property type="entry name" value="HTH_RpiR"/>
</dbReference>
<feature type="domain" description="HTH rpiR-type" evidence="5">
    <location>
        <begin position="6"/>
        <end position="82"/>
    </location>
</feature>
<evidence type="ECO:0000256" key="4">
    <source>
        <dbReference type="SAM" id="Phobius"/>
    </source>
</evidence>
<feature type="domain" description="SIS" evidence="6">
    <location>
        <begin position="128"/>
        <end position="265"/>
    </location>
</feature>
<keyword evidence="4" id="KW-1133">Transmembrane helix</keyword>
<feature type="transmembrane region" description="Helical" evidence="4">
    <location>
        <begin position="239"/>
        <end position="261"/>
    </location>
</feature>
<dbReference type="InterPro" id="IPR036388">
    <property type="entry name" value="WH-like_DNA-bd_sf"/>
</dbReference>
<sequence length="286" mass="31989">MVSRYKEIREKIQNNFDKLPANQRKVADYILDNFDNIPFVDVHGISKQVGVSVASVIRFAQSVGFSGFSELRDAVAESLKKHLTKNEIFPLLDKSRLENDVLSSVAKMDVKNINDTLSIIDRDTFDKVIDKILISKRVFTAGLGISYLLAEILSYQLTQVGVDASVLKHTHTLFHEQILFLEKEDLLICFSFPPYSKETVDVAKFADKKNIDVISITNKATAPIASYSKAVLTVKSENMLFTNSFAAISVLINAIATACAVKNRARAKKVLKESEKIMIEQDQVIL</sequence>
<keyword evidence="4" id="KW-0472">Membrane</keyword>
<dbReference type="InterPro" id="IPR047640">
    <property type="entry name" value="RpiR-like"/>
</dbReference>
<evidence type="ECO:0000256" key="2">
    <source>
        <dbReference type="ARBA" id="ARBA00023125"/>
    </source>
</evidence>
<gene>
    <name evidence="7" type="ORF">ENS31_12710</name>
</gene>
<dbReference type="GO" id="GO:0003677">
    <property type="term" value="F:DNA binding"/>
    <property type="evidence" value="ECO:0007669"/>
    <property type="project" value="UniProtKB-KW"/>
</dbReference>
<dbReference type="PROSITE" id="PS51071">
    <property type="entry name" value="HTH_RPIR"/>
    <property type="match status" value="1"/>
</dbReference>
<dbReference type="PANTHER" id="PTHR30514:SF18">
    <property type="entry name" value="RPIR-FAMILY TRANSCRIPTIONAL REGULATOR"/>
    <property type="match status" value="1"/>
</dbReference>
<comment type="caution">
    <text evidence="7">The sequence shown here is derived from an EMBL/GenBank/DDBJ whole genome shotgun (WGS) entry which is preliminary data.</text>
</comment>
<evidence type="ECO:0000256" key="3">
    <source>
        <dbReference type="ARBA" id="ARBA00023163"/>
    </source>
</evidence>
<dbReference type="CDD" id="cd05013">
    <property type="entry name" value="SIS_RpiR"/>
    <property type="match status" value="1"/>
</dbReference>
<dbReference type="InterPro" id="IPR001347">
    <property type="entry name" value="SIS_dom"/>
</dbReference>
<evidence type="ECO:0000259" key="5">
    <source>
        <dbReference type="PROSITE" id="PS51071"/>
    </source>
</evidence>
<evidence type="ECO:0000313" key="7">
    <source>
        <dbReference type="EMBL" id="HFI92370.1"/>
    </source>
</evidence>
<reference evidence="7" key="1">
    <citation type="journal article" date="2020" name="mSystems">
        <title>Genome- and Community-Level Interaction Insights into Carbon Utilization and Element Cycling Functions of Hydrothermarchaeota in Hydrothermal Sediment.</title>
        <authorList>
            <person name="Zhou Z."/>
            <person name="Liu Y."/>
            <person name="Xu W."/>
            <person name="Pan J."/>
            <person name="Luo Z.H."/>
            <person name="Li M."/>
        </authorList>
    </citation>
    <scope>NUCLEOTIDE SEQUENCE [LARGE SCALE GENOMIC DNA]</scope>
    <source>
        <strain evidence="7">SpSt-479</strain>
    </source>
</reference>
<keyword evidence="3" id="KW-0804">Transcription</keyword>
<proteinExistence type="predicted"/>
<dbReference type="PROSITE" id="PS51464">
    <property type="entry name" value="SIS"/>
    <property type="match status" value="1"/>
</dbReference>
<keyword evidence="2" id="KW-0238">DNA-binding</keyword>
<dbReference type="AlphaFoldDB" id="A0A7V2ZLZ4"/>
<dbReference type="InterPro" id="IPR035472">
    <property type="entry name" value="RpiR-like_SIS"/>
</dbReference>
<dbReference type="Pfam" id="PF01418">
    <property type="entry name" value="HTH_6"/>
    <property type="match status" value="1"/>
</dbReference>
<name>A0A7V2ZLZ4_9BACT</name>
<dbReference type="GO" id="GO:1901135">
    <property type="term" value="P:carbohydrate derivative metabolic process"/>
    <property type="evidence" value="ECO:0007669"/>
    <property type="project" value="InterPro"/>
</dbReference>
<dbReference type="SUPFAM" id="SSF53697">
    <property type="entry name" value="SIS domain"/>
    <property type="match status" value="1"/>
</dbReference>
<dbReference type="InterPro" id="IPR009057">
    <property type="entry name" value="Homeodomain-like_sf"/>
</dbReference>
<accession>A0A7V2ZLZ4</accession>
<keyword evidence="4" id="KW-0812">Transmembrane</keyword>
<dbReference type="Pfam" id="PF01380">
    <property type="entry name" value="SIS"/>
    <property type="match status" value="1"/>
</dbReference>
<dbReference type="Gene3D" id="3.40.50.10490">
    <property type="entry name" value="Glucose-6-phosphate isomerase like protein, domain 1"/>
    <property type="match status" value="1"/>
</dbReference>
<evidence type="ECO:0000256" key="1">
    <source>
        <dbReference type="ARBA" id="ARBA00023015"/>
    </source>
</evidence>
<organism evidence="7">
    <name type="scientific">Ignavibacterium album</name>
    <dbReference type="NCBI Taxonomy" id="591197"/>
    <lineage>
        <taxon>Bacteria</taxon>
        <taxon>Pseudomonadati</taxon>
        <taxon>Ignavibacteriota</taxon>
        <taxon>Ignavibacteria</taxon>
        <taxon>Ignavibacteriales</taxon>
        <taxon>Ignavibacteriaceae</taxon>
        <taxon>Ignavibacterium</taxon>
    </lineage>
</organism>
<keyword evidence="1" id="KW-0805">Transcription regulation</keyword>
<dbReference type="EMBL" id="DSUJ01000011">
    <property type="protein sequence ID" value="HFI92370.1"/>
    <property type="molecule type" value="Genomic_DNA"/>
</dbReference>
<dbReference type="RefSeq" id="WP_304145535.1">
    <property type="nucleotide sequence ID" value="NZ_JAOAIE010000056.1"/>
</dbReference>
<dbReference type="InterPro" id="IPR046348">
    <property type="entry name" value="SIS_dom_sf"/>
</dbReference>